<keyword evidence="2" id="KW-0413">Isomerase</keyword>
<dbReference type="InterPro" id="IPR014748">
    <property type="entry name" value="Enoyl-CoA_hydra_C"/>
</dbReference>
<organism evidence="2 3">
    <name type="scientific">Mycolicibacterium hodleri</name>
    <dbReference type="NCBI Taxonomy" id="49897"/>
    <lineage>
        <taxon>Bacteria</taxon>
        <taxon>Bacillati</taxon>
        <taxon>Actinomycetota</taxon>
        <taxon>Actinomycetes</taxon>
        <taxon>Mycobacteriales</taxon>
        <taxon>Mycobacteriaceae</taxon>
        <taxon>Mycolicibacterium</taxon>
    </lineage>
</organism>
<dbReference type="Gene3D" id="1.10.12.10">
    <property type="entry name" value="Lyase 2-enoyl-coa Hydratase, Chain A, domain 2"/>
    <property type="match status" value="1"/>
</dbReference>
<dbReference type="PANTHER" id="PTHR43459:SF3">
    <property type="entry name" value="ENOYL-COA HYDRATASE ECHA15 (ENOYL HYDRASE) (UNSATURATED ACYL-COA HYDRATASE) (CROTONASE)-RELATED"/>
    <property type="match status" value="1"/>
</dbReference>
<accession>A0A502E3R7</accession>
<dbReference type="CDD" id="cd06558">
    <property type="entry name" value="crotonase-like"/>
    <property type="match status" value="1"/>
</dbReference>
<dbReference type="SUPFAM" id="SSF52096">
    <property type="entry name" value="ClpP/crotonase"/>
    <property type="match status" value="1"/>
</dbReference>
<dbReference type="InterPro" id="IPR029045">
    <property type="entry name" value="ClpP/crotonase-like_dom_sf"/>
</dbReference>
<dbReference type="OrthoDB" id="4699757at2"/>
<dbReference type="EMBL" id="RCZG01000008">
    <property type="protein sequence ID" value="TPG32408.1"/>
    <property type="molecule type" value="Genomic_DNA"/>
</dbReference>
<name>A0A502E3R7_9MYCO</name>
<dbReference type="GO" id="GO:0016853">
    <property type="term" value="F:isomerase activity"/>
    <property type="evidence" value="ECO:0007669"/>
    <property type="project" value="UniProtKB-KW"/>
</dbReference>
<dbReference type="Proteomes" id="UP000320095">
    <property type="component" value="Unassembled WGS sequence"/>
</dbReference>
<sequence>MFSALDLHVSNGVAEIRLVRPQVLNRFDALLHTEFASVLNALRGDASVRSILLTSTGKVFSAGGDFDVMRAANASTQSRNETIQQAREVISALLGLPQPIVAAVQGPAIGLGATVVLACDAVVAARTASLSDAHVTMALAAGDGGALVWPQAAGMLRARRYLLTGDAIDAERAYQFGLVTDLVDTHDDVGGEARRLAERLASLPPLAVQGTKRALNQITAIRAGEVVEVALMHEAVTLASSDLLEAISAFLERRRADYSGT</sequence>
<evidence type="ECO:0000313" key="3">
    <source>
        <dbReference type="Proteomes" id="UP000320095"/>
    </source>
</evidence>
<protein>
    <submittedName>
        <fullName evidence="2">Enoyl-CoA hydratase/isomerase family protein</fullName>
    </submittedName>
</protein>
<gene>
    <name evidence="2" type="ORF">EAH80_19180</name>
</gene>
<dbReference type="Pfam" id="PF00378">
    <property type="entry name" value="ECH_1"/>
    <property type="match status" value="1"/>
</dbReference>
<evidence type="ECO:0000313" key="2">
    <source>
        <dbReference type="EMBL" id="TPG32408.1"/>
    </source>
</evidence>
<dbReference type="RefSeq" id="WP_140694274.1">
    <property type="nucleotide sequence ID" value="NZ_RCZG01000008.1"/>
</dbReference>
<reference evidence="2 3" key="1">
    <citation type="journal article" date="2019" name="Environ. Microbiol.">
        <title>Species interactions and distinct microbial communities in high Arctic permafrost affected cryosols are associated with the CH4 and CO2 gas fluxes.</title>
        <authorList>
            <person name="Altshuler I."/>
            <person name="Hamel J."/>
            <person name="Turney S."/>
            <person name="Magnuson E."/>
            <person name="Levesque R."/>
            <person name="Greer C."/>
            <person name="Whyte L.G."/>
        </authorList>
    </citation>
    <scope>NUCLEOTIDE SEQUENCE [LARGE SCALE GENOMIC DNA]</scope>
    <source>
        <strain evidence="2 3">S5.20</strain>
    </source>
</reference>
<dbReference type="PANTHER" id="PTHR43459">
    <property type="entry name" value="ENOYL-COA HYDRATASE"/>
    <property type="match status" value="1"/>
</dbReference>
<dbReference type="InterPro" id="IPR001753">
    <property type="entry name" value="Enoyl-CoA_hydra/iso"/>
</dbReference>
<comment type="caution">
    <text evidence="2">The sequence shown here is derived from an EMBL/GenBank/DDBJ whole genome shotgun (WGS) entry which is preliminary data.</text>
</comment>
<proteinExistence type="inferred from homology"/>
<keyword evidence="3" id="KW-1185">Reference proteome</keyword>
<evidence type="ECO:0000256" key="1">
    <source>
        <dbReference type="ARBA" id="ARBA00005254"/>
    </source>
</evidence>
<dbReference type="Gene3D" id="3.90.226.10">
    <property type="entry name" value="2-enoyl-CoA Hydratase, Chain A, domain 1"/>
    <property type="match status" value="1"/>
</dbReference>
<comment type="similarity">
    <text evidence="1">Belongs to the enoyl-CoA hydratase/isomerase family.</text>
</comment>
<dbReference type="AlphaFoldDB" id="A0A502E3R7"/>